<evidence type="ECO:0000313" key="1">
    <source>
        <dbReference type="EMBL" id="KKK86639.1"/>
    </source>
</evidence>
<reference evidence="1" key="1">
    <citation type="journal article" date="2015" name="Nature">
        <title>Complex archaea that bridge the gap between prokaryotes and eukaryotes.</title>
        <authorList>
            <person name="Spang A."/>
            <person name="Saw J.H."/>
            <person name="Jorgensen S.L."/>
            <person name="Zaremba-Niedzwiedzka K."/>
            <person name="Martijn J."/>
            <person name="Lind A.E."/>
            <person name="van Eijk R."/>
            <person name="Schleper C."/>
            <person name="Guy L."/>
            <person name="Ettema T.J."/>
        </authorList>
    </citation>
    <scope>NUCLEOTIDE SEQUENCE</scope>
</reference>
<comment type="caution">
    <text evidence="1">The sequence shown here is derived from an EMBL/GenBank/DDBJ whole genome shotgun (WGS) entry which is preliminary data.</text>
</comment>
<dbReference type="EMBL" id="LAZR01050754">
    <property type="protein sequence ID" value="KKK86639.1"/>
    <property type="molecule type" value="Genomic_DNA"/>
</dbReference>
<accession>A0A0F9B7H4</accession>
<dbReference type="AlphaFoldDB" id="A0A0F9B7H4"/>
<protein>
    <submittedName>
        <fullName evidence="1">Uncharacterized protein</fullName>
    </submittedName>
</protein>
<sequence length="90" mass="10110">MSAIIFGSKKSLMRITNKLIDSNLSNIIYFDSGENEIDIPMLSLLPFVDFLFLGSDSHESPHLERMLIEAKASAVPVIKEERIGQRVSFP</sequence>
<proteinExistence type="predicted"/>
<organism evidence="1">
    <name type="scientific">marine sediment metagenome</name>
    <dbReference type="NCBI Taxonomy" id="412755"/>
    <lineage>
        <taxon>unclassified sequences</taxon>
        <taxon>metagenomes</taxon>
        <taxon>ecological metagenomes</taxon>
    </lineage>
</organism>
<gene>
    <name evidence="1" type="ORF">LCGC14_2761240</name>
</gene>
<name>A0A0F9B7H4_9ZZZZ</name>